<evidence type="ECO:0000256" key="9">
    <source>
        <dbReference type="RuleBase" id="RU362011"/>
    </source>
</evidence>
<keyword evidence="5 9" id="KW-0460">Magnesium</keyword>
<evidence type="ECO:0000259" key="10">
    <source>
        <dbReference type="PROSITE" id="PS51371"/>
    </source>
</evidence>
<dbReference type="GO" id="GO:0015095">
    <property type="term" value="F:magnesium ion transmembrane transporter activity"/>
    <property type="evidence" value="ECO:0007669"/>
    <property type="project" value="UniProtKB-UniRule"/>
</dbReference>
<dbReference type="STRING" id="1437425.CSEC_0560"/>
<reference evidence="11" key="1">
    <citation type="submission" date="2013-12" db="EMBL/GenBank/DDBJ databases">
        <authorList>
            <person name="Linke B."/>
        </authorList>
    </citation>
    <scope>NUCLEOTIDE SEQUENCE [LARGE SCALE GENOMIC DNA]</scope>
    <source>
        <strain evidence="11">CRIB-18</strain>
    </source>
</reference>
<feature type="domain" description="CBS" evidence="10">
    <location>
        <begin position="234"/>
        <end position="290"/>
    </location>
</feature>
<evidence type="ECO:0000256" key="6">
    <source>
        <dbReference type="ARBA" id="ARBA00022989"/>
    </source>
</evidence>
<evidence type="ECO:0000256" key="8">
    <source>
        <dbReference type="PROSITE-ProRule" id="PRU00703"/>
    </source>
</evidence>
<feature type="transmembrane region" description="Helical" evidence="9">
    <location>
        <begin position="389"/>
        <end position="413"/>
    </location>
</feature>
<evidence type="ECO:0000256" key="1">
    <source>
        <dbReference type="ARBA" id="ARBA00004141"/>
    </source>
</evidence>
<sequence length="490" mass="55194">MEPLKNSKNKKDLEIERQTTAPESLDFFTTRMDDALEEQIASALHHDTKEVILDKVAKIARFNDPVDLAHIATRLPHQGRIVIYDNLPDLDAKVIFMINTSNSTRTTIFRQISDVEIKELLEKMPPDEAVWMLDDMSDRRMKRVLELFDPKKAKQIQELQKHDRESAGRLMTNEFFSFHLDTTVGEVSNAIRDNPGIELTRRIFVFNNNQEIIGYVSARSLIVSPPYMPIRQIMRPLHHMVRVDASRDEVVDIVERYKISALPVVDENGRMVGVITYEDVVEALEDIADKTIANIGGTREDVTEHDPLFLRMIWRAPWLLVTLCAGLITSSAMIHFERAPWFQYMSFFVPLIAGMSGNVGLQCSTTLVRSMALGELSYKSRRGAIGREISIGLLTGTAFGVLSGLVVFMLYHIGFQPANQDDFRIGITVACGLFTACVSATLLGTFSPFIFDKYNIDPAVASGPIVTAFNDVLSSQMFFLVASTLYIFLS</sequence>
<evidence type="ECO:0000256" key="7">
    <source>
        <dbReference type="ARBA" id="ARBA00023136"/>
    </source>
</evidence>
<keyword evidence="4 9" id="KW-0812">Transmembrane</keyword>
<feature type="transmembrane region" description="Helical" evidence="9">
    <location>
        <begin position="318"/>
        <end position="336"/>
    </location>
</feature>
<comment type="function">
    <text evidence="9">Acts as a magnesium transporter.</text>
</comment>
<dbReference type="InterPro" id="IPR006669">
    <property type="entry name" value="MgtE_transporter"/>
</dbReference>
<dbReference type="Gene3D" id="3.10.580.10">
    <property type="entry name" value="CBS-domain"/>
    <property type="match status" value="1"/>
</dbReference>
<dbReference type="Proteomes" id="UP000031552">
    <property type="component" value="Unassembled WGS sequence"/>
</dbReference>
<dbReference type="EMBL" id="CCEJ010000003">
    <property type="protein sequence ID" value="CDR33394.1"/>
    <property type="molecule type" value="Genomic_DNA"/>
</dbReference>
<dbReference type="PANTHER" id="PTHR43773:SF1">
    <property type="entry name" value="MAGNESIUM TRANSPORTER MGTE"/>
    <property type="match status" value="1"/>
</dbReference>
<feature type="transmembrane region" description="Helical" evidence="9">
    <location>
        <begin position="472"/>
        <end position="489"/>
    </location>
</feature>
<proteinExistence type="inferred from homology"/>
<dbReference type="OrthoDB" id="9790355at2"/>
<keyword evidence="7 9" id="KW-0472">Membrane</keyword>
<name>A0A090DX34_9BACT</name>
<accession>A0A090DX34</accession>
<dbReference type="Pfam" id="PF00571">
    <property type="entry name" value="CBS"/>
    <property type="match status" value="2"/>
</dbReference>
<keyword evidence="9" id="KW-1003">Cell membrane</keyword>
<dbReference type="InterPro" id="IPR046342">
    <property type="entry name" value="CBS_dom_sf"/>
</dbReference>
<dbReference type="SUPFAM" id="SSF161093">
    <property type="entry name" value="MgtE membrane domain-like"/>
    <property type="match status" value="1"/>
</dbReference>
<dbReference type="Gene3D" id="1.25.60.10">
    <property type="entry name" value="MgtE N-terminal domain-like"/>
    <property type="match status" value="1"/>
</dbReference>
<dbReference type="InterPro" id="IPR000644">
    <property type="entry name" value="CBS_dom"/>
</dbReference>
<dbReference type="InterPro" id="IPR006668">
    <property type="entry name" value="Mg_transptr_MgtE_intracell_dom"/>
</dbReference>
<dbReference type="Pfam" id="PF01769">
    <property type="entry name" value="MgtE"/>
    <property type="match status" value="1"/>
</dbReference>
<dbReference type="NCBIfam" id="TIGR00400">
    <property type="entry name" value="mgtE"/>
    <property type="match status" value="1"/>
</dbReference>
<keyword evidence="3 9" id="KW-0813">Transport</keyword>
<reference evidence="11" key="2">
    <citation type="submission" date="2014-09" db="EMBL/GenBank/DDBJ databases">
        <title>Criblamydia sequanensis harbors a mega-plasmid encoding arsenite resistance.</title>
        <authorList>
            <person name="Bertelli C."/>
            <person name="Goesmann A."/>
            <person name="Greub G."/>
        </authorList>
    </citation>
    <scope>NUCLEOTIDE SEQUENCE [LARGE SCALE GENOMIC DNA]</scope>
    <source>
        <strain evidence="11">CRIB-18</strain>
    </source>
</reference>
<dbReference type="AlphaFoldDB" id="A0A090DX34"/>
<dbReference type="SUPFAM" id="SSF158791">
    <property type="entry name" value="MgtE N-terminal domain-like"/>
    <property type="match status" value="1"/>
</dbReference>
<protein>
    <recommendedName>
        <fullName evidence="9">Magnesium transporter MgtE</fullName>
    </recommendedName>
</protein>
<dbReference type="InterPro" id="IPR006667">
    <property type="entry name" value="SLC41_membr_dom"/>
</dbReference>
<dbReference type="RefSeq" id="WP_079977954.1">
    <property type="nucleotide sequence ID" value="NZ_CCEJ010000003.1"/>
</dbReference>
<comment type="subunit">
    <text evidence="9">Homodimer.</text>
</comment>
<comment type="caution">
    <text evidence="11">The sequence shown here is derived from an EMBL/GenBank/DDBJ whole genome shotgun (WGS) entry which is preliminary data.</text>
</comment>
<keyword evidence="6 9" id="KW-1133">Transmembrane helix</keyword>
<dbReference type="InterPro" id="IPR038076">
    <property type="entry name" value="MgtE_N_sf"/>
</dbReference>
<dbReference type="InterPro" id="IPR036739">
    <property type="entry name" value="SLC41_membr_dom_sf"/>
</dbReference>
<evidence type="ECO:0000313" key="12">
    <source>
        <dbReference type="Proteomes" id="UP000031552"/>
    </source>
</evidence>
<dbReference type="SUPFAM" id="SSF54631">
    <property type="entry name" value="CBS-domain pair"/>
    <property type="match status" value="1"/>
</dbReference>
<feature type="transmembrane region" description="Helical" evidence="9">
    <location>
        <begin position="342"/>
        <end position="368"/>
    </location>
</feature>
<dbReference type="PANTHER" id="PTHR43773">
    <property type="entry name" value="MAGNESIUM TRANSPORTER MGTE"/>
    <property type="match status" value="1"/>
</dbReference>
<dbReference type="eggNOG" id="COG2239">
    <property type="taxonomic scope" value="Bacteria"/>
</dbReference>
<dbReference type="GO" id="GO:0046872">
    <property type="term" value="F:metal ion binding"/>
    <property type="evidence" value="ECO:0007669"/>
    <property type="project" value="UniProtKB-KW"/>
</dbReference>
<dbReference type="SMART" id="SM00116">
    <property type="entry name" value="CBS"/>
    <property type="match status" value="2"/>
</dbReference>
<keyword evidence="12" id="KW-1185">Reference proteome</keyword>
<comment type="similarity">
    <text evidence="2 9">Belongs to the SLC41A transporter family.</text>
</comment>
<evidence type="ECO:0000256" key="4">
    <source>
        <dbReference type="ARBA" id="ARBA00022692"/>
    </source>
</evidence>
<keyword evidence="9" id="KW-0479">Metal-binding</keyword>
<evidence type="ECO:0000256" key="5">
    <source>
        <dbReference type="ARBA" id="ARBA00022842"/>
    </source>
</evidence>
<gene>
    <name evidence="11" type="primary">mgte3</name>
    <name evidence="11" type="ORF">CSEC_0560</name>
</gene>
<evidence type="ECO:0000256" key="2">
    <source>
        <dbReference type="ARBA" id="ARBA00009749"/>
    </source>
</evidence>
<evidence type="ECO:0000313" key="11">
    <source>
        <dbReference type="EMBL" id="CDR33394.1"/>
    </source>
</evidence>
<keyword evidence="8" id="KW-0129">CBS domain</keyword>
<dbReference type="Gene3D" id="1.10.357.20">
    <property type="entry name" value="SLC41 divalent cation transporters, integral membrane domain"/>
    <property type="match status" value="1"/>
</dbReference>
<organism evidence="11 12">
    <name type="scientific">Candidatus Criblamydia sequanensis CRIB-18</name>
    <dbReference type="NCBI Taxonomy" id="1437425"/>
    <lineage>
        <taxon>Bacteria</taxon>
        <taxon>Pseudomonadati</taxon>
        <taxon>Chlamydiota</taxon>
        <taxon>Chlamydiia</taxon>
        <taxon>Parachlamydiales</taxon>
        <taxon>Candidatus Criblamydiaceae</taxon>
        <taxon>Candidatus Criblamydia</taxon>
    </lineage>
</organism>
<dbReference type="CDD" id="cd04606">
    <property type="entry name" value="CBS_pair_Mg_transporter"/>
    <property type="match status" value="1"/>
</dbReference>
<dbReference type="PROSITE" id="PS51371">
    <property type="entry name" value="CBS"/>
    <property type="match status" value="1"/>
</dbReference>
<dbReference type="Pfam" id="PF03448">
    <property type="entry name" value="MgtE_N"/>
    <property type="match status" value="1"/>
</dbReference>
<feature type="transmembrane region" description="Helical" evidence="9">
    <location>
        <begin position="425"/>
        <end position="451"/>
    </location>
</feature>
<dbReference type="SMART" id="SM00924">
    <property type="entry name" value="MgtE_N"/>
    <property type="match status" value="1"/>
</dbReference>
<comment type="subcellular location">
    <subcellularLocation>
        <location evidence="9">Cell membrane</location>
        <topology evidence="9">Multi-pass membrane protein</topology>
    </subcellularLocation>
    <subcellularLocation>
        <location evidence="1">Membrane</location>
        <topology evidence="1">Multi-pass membrane protein</topology>
    </subcellularLocation>
</comment>
<dbReference type="GO" id="GO:0005886">
    <property type="term" value="C:plasma membrane"/>
    <property type="evidence" value="ECO:0007669"/>
    <property type="project" value="UniProtKB-SubCell"/>
</dbReference>
<evidence type="ECO:0000256" key="3">
    <source>
        <dbReference type="ARBA" id="ARBA00022448"/>
    </source>
</evidence>